<dbReference type="AlphaFoldDB" id="A0AAV4PP71"/>
<sequence length="236" mass="27120">MTSQNVLSSHQPELGKTRRLMNYRLRSGISKYYKEKTVHEVFSVTPVEKGTPKQSFRKPMTHRSQAMGHFFPQAAALGKPFRKGGGKKRRFNSKLFGLIRSHLMKCLSAMTCQNVLASHQPELGKTRRLMNHRLRSGISKYTKGDTARSFFLYACTLNESFLKNDDSISNSSNRRVSKSKIMFPKLTMPAKSNQKKKMARDIFNAKVEEGFRKARMLQEMMLQNGLLRRIRRGSPV</sequence>
<keyword evidence="2" id="KW-1185">Reference proteome</keyword>
<name>A0AAV4PP71_9ARAC</name>
<dbReference type="Proteomes" id="UP001054837">
    <property type="component" value="Unassembled WGS sequence"/>
</dbReference>
<proteinExistence type="predicted"/>
<organism evidence="1 2">
    <name type="scientific">Caerostris darwini</name>
    <dbReference type="NCBI Taxonomy" id="1538125"/>
    <lineage>
        <taxon>Eukaryota</taxon>
        <taxon>Metazoa</taxon>
        <taxon>Ecdysozoa</taxon>
        <taxon>Arthropoda</taxon>
        <taxon>Chelicerata</taxon>
        <taxon>Arachnida</taxon>
        <taxon>Araneae</taxon>
        <taxon>Araneomorphae</taxon>
        <taxon>Entelegynae</taxon>
        <taxon>Araneoidea</taxon>
        <taxon>Araneidae</taxon>
        <taxon>Caerostris</taxon>
    </lineage>
</organism>
<evidence type="ECO:0000313" key="2">
    <source>
        <dbReference type="Proteomes" id="UP001054837"/>
    </source>
</evidence>
<reference evidence="1 2" key="1">
    <citation type="submission" date="2021-06" db="EMBL/GenBank/DDBJ databases">
        <title>Caerostris darwini draft genome.</title>
        <authorList>
            <person name="Kono N."/>
            <person name="Arakawa K."/>
        </authorList>
    </citation>
    <scope>NUCLEOTIDE SEQUENCE [LARGE SCALE GENOMIC DNA]</scope>
</reference>
<dbReference type="EMBL" id="BPLQ01003051">
    <property type="protein sequence ID" value="GIX97619.1"/>
    <property type="molecule type" value="Genomic_DNA"/>
</dbReference>
<protein>
    <submittedName>
        <fullName evidence="1">Uncharacterized protein</fullName>
    </submittedName>
</protein>
<accession>A0AAV4PP71</accession>
<gene>
    <name evidence="1" type="ORF">CDAR_219341</name>
</gene>
<comment type="caution">
    <text evidence="1">The sequence shown here is derived from an EMBL/GenBank/DDBJ whole genome shotgun (WGS) entry which is preliminary data.</text>
</comment>
<evidence type="ECO:0000313" key="1">
    <source>
        <dbReference type="EMBL" id="GIX97619.1"/>
    </source>
</evidence>